<evidence type="ECO:0000259" key="3">
    <source>
        <dbReference type="Pfam" id="PF23658"/>
    </source>
</evidence>
<dbReference type="EMBL" id="JAGMVJ010000016">
    <property type="protein sequence ID" value="KAH7079753.1"/>
    <property type="molecule type" value="Genomic_DNA"/>
</dbReference>
<feature type="region of interest" description="Disordered" evidence="1">
    <location>
        <begin position="718"/>
        <end position="750"/>
    </location>
</feature>
<dbReference type="PANTHER" id="PTHR37049">
    <property type="entry name" value="PEPTIDASE S41 FAMILY PROTEIN"/>
    <property type="match status" value="1"/>
</dbReference>
<dbReference type="OrthoDB" id="27214at2759"/>
<dbReference type="InterPro" id="IPR029045">
    <property type="entry name" value="ClpP/crotonase-like_dom_sf"/>
</dbReference>
<accession>A0A8K0QZU5</accession>
<name>A0A8K0QZU5_9PLEO</name>
<sequence length="1344" mass="148255">MRGLTPSLLLFAAVHAQQPTPSQSLNLIATRAPSSVVNIEPSAIPSVAPVQPDQACAQISRLVDNSRSTFPSVPAELAIYCLKSVPISRTAANTTITALKKMVEFQSTLSYLKDPPQGYPNEKVDIQAGLDDIAARLRNSQFTNEYDFEEAIASLFIKAHDGHLSFNGMAWAGAFRWRRSSQIALISASRDGRSTPQIWALGDFNKTDTSFQPSPVTRINGQGAREYLEQEAAFSSYHDPDTRFNAMFFMQPAENFGYFTNPRFFSGISTEVTFENGTSRNYTNSAIVLEREAWSFISDPESFYDTYISPVTSSQRIKKRDPNALPLHLDNPRDHEFLSAFTPQHGSAPFTYPRPFVAHSAPQVPLAGYFINTAQGQIGVLVVQTYNTEDVTGAREYQRIIQRYIAEARTRGVAKHIIDVRANGGGKVLNGYDMYLQFFPSQKPQSQSRYRGHRASELFGSSISTFSLPTTSSAERQLYTSPFSNEAFLSANLTAFADWNAMYPPVRFKNDNFTALLRYNLSDPLSTSDAQTATGIVPTGYGNRANFTEDPFRAEDIIILSDGLCASTCAVFLELMVQQSGVRTLTVGGRHQDGPTVPVGGVKGSLVIPYEYLITVSNFIVLRFARTTAQAREWATFLPSPFGIAVQDASVNFQDQIRKGLESDGIPTQFLNDTSSCRIWYEPQMLINVTRLWEKTAAVAWGGSNNRLNETACIAGSVSSRQQQTGGGEGNPGTSGGNATSGGGDKKDAAAGLRPGWPAVVICGIKDCIYTVLVSGSKNSQLPSDNQCPDEFVFSSPRSSRVPKAVIGIRSPIAMQAASDRASGHGASRGRRHPRGNRGGKGKPSSQQAPGPDQPQSFEPSAPAAESITPTSFSFADKISLALRGSIWQELQTSSAVTNESSSATLINDGGVTLDAEVPQDDMEDILMPPQMTSKQKKTKARFDERVARDAGDYLQSIPLESIVPIAQNVSWDQEPELVCSYNWQASTDDTNTIFVPGAPAKWQPPPLPHTLEPDSGFTYADYNYARKPRTPYEPLFHALNAMNPGFKFIDVDVLADRNNLRVLLEFVQGKANGPFRLDLYTMFNTLVIVRNEAKWWKHSNGEGFGGNFERVFTRPAEGMEDATSHYRAIRYPMGPLNVVVRFEADAYDDSVNHDDLTPSEAALVSGGLAERPTFKYNAPMRVLQKGHVVPTAQMVELKTKAYYPDKGGSLVACQDQLWFGRTSLLYTGPCHLGTGLINRVKYEDATQRIKKWEDSNQESLRKLVNLLTFLRFFMQQQRTRAVVLVGSEVREEGEEFRLHREGVAILEEVVALGHAEEDKVLIVEVLVGEEDFLENQHNELVVR</sequence>
<feature type="chain" id="PRO_5035424984" description="CPAF-like PDZ domain-containing protein" evidence="2">
    <location>
        <begin position="17"/>
        <end position="1344"/>
    </location>
</feature>
<dbReference type="PANTHER" id="PTHR37049:SF4">
    <property type="entry name" value="RHODANESE DOMAIN-CONTAINING PROTEIN"/>
    <property type="match status" value="1"/>
</dbReference>
<proteinExistence type="predicted"/>
<evidence type="ECO:0000313" key="5">
    <source>
        <dbReference type="Proteomes" id="UP000813461"/>
    </source>
</evidence>
<dbReference type="Pfam" id="PF23658">
    <property type="entry name" value="PDZ_CPAF_rel"/>
    <property type="match status" value="1"/>
</dbReference>
<dbReference type="Gene3D" id="3.90.226.10">
    <property type="entry name" value="2-enoyl-CoA Hydratase, Chain A, domain 1"/>
    <property type="match status" value="1"/>
</dbReference>
<feature type="compositionally biased region" description="Basic residues" evidence="1">
    <location>
        <begin position="828"/>
        <end position="841"/>
    </location>
</feature>
<gene>
    <name evidence="4" type="ORF">FB567DRAFT_595736</name>
</gene>
<feature type="compositionally biased region" description="Polar residues" evidence="1">
    <location>
        <begin position="845"/>
        <end position="859"/>
    </location>
</feature>
<feature type="region of interest" description="Disordered" evidence="1">
    <location>
        <begin position="815"/>
        <end position="869"/>
    </location>
</feature>
<protein>
    <recommendedName>
        <fullName evidence="3">CPAF-like PDZ domain-containing protein</fullName>
    </recommendedName>
</protein>
<dbReference type="SUPFAM" id="SSF52096">
    <property type="entry name" value="ClpP/crotonase"/>
    <property type="match status" value="1"/>
</dbReference>
<keyword evidence="2" id="KW-0732">Signal</keyword>
<evidence type="ECO:0000313" key="4">
    <source>
        <dbReference type="EMBL" id="KAH7079753.1"/>
    </source>
</evidence>
<dbReference type="Proteomes" id="UP000813461">
    <property type="component" value="Unassembled WGS sequence"/>
</dbReference>
<comment type="caution">
    <text evidence="4">The sequence shown here is derived from an EMBL/GenBank/DDBJ whole genome shotgun (WGS) entry which is preliminary data.</text>
</comment>
<organism evidence="4 5">
    <name type="scientific">Paraphoma chrysanthemicola</name>
    <dbReference type="NCBI Taxonomy" id="798071"/>
    <lineage>
        <taxon>Eukaryota</taxon>
        <taxon>Fungi</taxon>
        <taxon>Dikarya</taxon>
        <taxon>Ascomycota</taxon>
        <taxon>Pezizomycotina</taxon>
        <taxon>Dothideomycetes</taxon>
        <taxon>Pleosporomycetidae</taxon>
        <taxon>Pleosporales</taxon>
        <taxon>Pleosporineae</taxon>
        <taxon>Phaeosphaeriaceae</taxon>
        <taxon>Paraphoma</taxon>
    </lineage>
</organism>
<feature type="signal peptide" evidence="2">
    <location>
        <begin position="1"/>
        <end position="16"/>
    </location>
</feature>
<feature type="compositionally biased region" description="Gly residues" evidence="1">
    <location>
        <begin position="725"/>
        <end position="743"/>
    </location>
</feature>
<dbReference type="InterPro" id="IPR056186">
    <property type="entry name" value="PDZ_CPAF-rel"/>
</dbReference>
<reference evidence="4" key="1">
    <citation type="journal article" date="2021" name="Nat. Commun.">
        <title>Genetic determinants of endophytism in the Arabidopsis root mycobiome.</title>
        <authorList>
            <person name="Mesny F."/>
            <person name="Miyauchi S."/>
            <person name="Thiergart T."/>
            <person name="Pickel B."/>
            <person name="Atanasova L."/>
            <person name="Karlsson M."/>
            <person name="Huettel B."/>
            <person name="Barry K.W."/>
            <person name="Haridas S."/>
            <person name="Chen C."/>
            <person name="Bauer D."/>
            <person name="Andreopoulos W."/>
            <person name="Pangilinan J."/>
            <person name="LaButti K."/>
            <person name="Riley R."/>
            <person name="Lipzen A."/>
            <person name="Clum A."/>
            <person name="Drula E."/>
            <person name="Henrissat B."/>
            <person name="Kohler A."/>
            <person name="Grigoriev I.V."/>
            <person name="Martin F.M."/>
            <person name="Hacquard S."/>
        </authorList>
    </citation>
    <scope>NUCLEOTIDE SEQUENCE</scope>
    <source>
        <strain evidence="4">MPI-SDFR-AT-0120</strain>
    </source>
</reference>
<evidence type="ECO:0000256" key="1">
    <source>
        <dbReference type="SAM" id="MobiDB-lite"/>
    </source>
</evidence>
<keyword evidence="5" id="KW-1185">Reference proteome</keyword>
<feature type="compositionally biased region" description="Low complexity" evidence="1">
    <location>
        <begin position="817"/>
        <end position="826"/>
    </location>
</feature>
<evidence type="ECO:0000256" key="2">
    <source>
        <dbReference type="SAM" id="SignalP"/>
    </source>
</evidence>
<feature type="domain" description="CPAF-like PDZ" evidence="3">
    <location>
        <begin position="180"/>
        <end position="290"/>
    </location>
</feature>
<dbReference type="InterPro" id="IPR052766">
    <property type="entry name" value="S41A_metabolite_peptidase"/>
</dbReference>